<feature type="compositionally biased region" description="Pro residues" evidence="1">
    <location>
        <begin position="1"/>
        <end position="14"/>
    </location>
</feature>
<evidence type="ECO:0000256" key="1">
    <source>
        <dbReference type="SAM" id="MobiDB-lite"/>
    </source>
</evidence>
<reference evidence="2" key="1">
    <citation type="submission" date="2020-02" db="EMBL/GenBank/DDBJ databases">
        <authorList>
            <person name="Meier V. D."/>
        </authorList>
    </citation>
    <scope>NUCLEOTIDE SEQUENCE</scope>
    <source>
        <strain evidence="2">AVDCRST_MAG35</strain>
    </source>
</reference>
<feature type="compositionally biased region" description="Low complexity" evidence="1">
    <location>
        <begin position="15"/>
        <end position="33"/>
    </location>
</feature>
<proteinExistence type="predicted"/>
<organism evidence="2">
    <name type="scientific">uncultured Quadrisphaera sp</name>
    <dbReference type="NCBI Taxonomy" id="904978"/>
    <lineage>
        <taxon>Bacteria</taxon>
        <taxon>Bacillati</taxon>
        <taxon>Actinomycetota</taxon>
        <taxon>Actinomycetes</taxon>
        <taxon>Kineosporiales</taxon>
        <taxon>Kineosporiaceae</taxon>
        <taxon>Quadrisphaera</taxon>
        <taxon>environmental samples</taxon>
    </lineage>
</organism>
<gene>
    <name evidence="2" type="ORF">AVDCRST_MAG35-2889</name>
</gene>
<accession>A0A6J4Q981</accession>
<feature type="non-terminal residue" evidence="2">
    <location>
        <position position="33"/>
    </location>
</feature>
<dbReference type="EMBL" id="CADCUY010000565">
    <property type="protein sequence ID" value="CAA9435391.1"/>
    <property type="molecule type" value="Genomic_DNA"/>
</dbReference>
<name>A0A6J4Q981_9ACTN</name>
<sequence length="33" mass="3459">CWRSPWPSPPPPRTGWPTSPGASRPAAPPCCAS</sequence>
<dbReference type="AlphaFoldDB" id="A0A6J4Q981"/>
<protein>
    <submittedName>
        <fullName evidence="2">Uncharacterized protein</fullName>
    </submittedName>
</protein>
<evidence type="ECO:0000313" key="2">
    <source>
        <dbReference type="EMBL" id="CAA9435391.1"/>
    </source>
</evidence>
<feature type="non-terminal residue" evidence="2">
    <location>
        <position position="1"/>
    </location>
</feature>
<feature type="region of interest" description="Disordered" evidence="1">
    <location>
        <begin position="1"/>
        <end position="33"/>
    </location>
</feature>